<dbReference type="Proteomes" id="UP000002033">
    <property type="component" value="Chromosome"/>
</dbReference>
<evidence type="ECO:0000256" key="6">
    <source>
        <dbReference type="SAM" id="Phobius"/>
    </source>
</evidence>
<feature type="transmembrane region" description="Helical" evidence="6">
    <location>
        <begin position="264"/>
        <end position="286"/>
    </location>
</feature>
<feature type="transmembrane region" description="Helical" evidence="6">
    <location>
        <begin position="323"/>
        <end position="344"/>
    </location>
</feature>
<dbReference type="PANTHER" id="PTHR23505">
    <property type="entry name" value="SPINSTER"/>
    <property type="match status" value="1"/>
</dbReference>
<feature type="transmembrane region" description="Helical" evidence="6">
    <location>
        <begin position="50"/>
        <end position="72"/>
    </location>
</feature>
<dbReference type="KEGG" id="hdn:Hden_2203"/>
<accession>D8JR16</accession>
<keyword evidence="4 6" id="KW-1133">Transmembrane helix</keyword>
<gene>
    <name evidence="8" type="ordered locus">Hden_2203</name>
</gene>
<evidence type="ECO:0000256" key="3">
    <source>
        <dbReference type="ARBA" id="ARBA00022692"/>
    </source>
</evidence>
<evidence type="ECO:0000256" key="4">
    <source>
        <dbReference type="ARBA" id="ARBA00022989"/>
    </source>
</evidence>
<evidence type="ECO:0000313" key="9">
    <source>
        <dbReference type="Proteomes" id="UP000002033"/>
    </source>
</evidence>
<dbReference type="PROSITE" id="PS50850">
    <property type="entry name" value="MFS"/>
    <property type="match status" value="1"/>
</dbReference>
<dbReference type="InterPro" id="IPR020846">
    <property type="entry name" value="MFS_dom"/>
</dbReference>
<dbReference type="eggNOG" id="COG2814">
    <property type="taxonomic scope" value="Bacteria"/>
</dbReference>
<protein>
    <submittedName>
        <fullName evidence="8">Major facilitator superfamily MFS_1</fullName>
    </submittedName>
</protein>
<feature type="domain" description="Major facilitator superfamily (MFS) profile" evidence="7">
    <location>
        <begin position="14"/>
        <end position="413"/>
    </location>
</feature>
<keyword evidence="9" id="KW-1185">Reference proteome</keyword>
<feature type="transmembrane region" description="Helical" evidence="6">
    <location>
        <begin position="165"/>
        <end position="187"/>
    </location>
</feature>
<feature type="transmembrane region" description="Helical" evidence="6">
    <location>
        <begin position="7"/>
        <end position="27"/>
    </location>
</feature>
<keyword evidence="5 6" id="KW-0472">Membrane</keyword>
<keyword evidence="3 6" id="KW-0812">Transmembrane</keyword>
<dbReference type="Pfam" id="PF07690">
    <property type="entry name" value="MFS_1"/>
    <property type="match status" value="1"/>
</dbReference>
<evidence type="ECO:0000256" key="5">
    <source>
        <dbReference type="ARBA" id="ARBA00023136"/>
    </source>
</evidence>
<dbReference type="InterPro" id="IPR036259">
    <property type="entry name" value="MFS_trans_sf"/>
</dbReference>
<dbReference type="GO" id="GO:0022857">
    <property type="term" value="F:transmembrane transporter activity"/>
    <property type="evidence" value="ECO:0007669"/>
    <property type="project" value="InterPro"/>
</dbReference>
<feature type="transmembrane region" description="Helical" evidence="6">
    <location>
        <begin position="227"/>
        <end position="244"/>
    </location>
</feature>
<evidence type="ECO:0000259" key="7">
    <source>
        <dbReference type="PROSITE" id="PS50850"/>
    </source>
</evidence>
<keyword evidence="2" id="KW-0813">Transport</keyword>
<dbReference type="RefSeq" id="WP_013216160.1">
    <property type="nucleotide sequence ID" value="NC_014313.1"/>
</dbReference>
<feature type="transmembrane region" description="Helical" evidence="6">
    <location>
        <begin position="79"/>
        <end position="99"/>
    </location>
</feature>
<dbReference type="GO" id="GO:0016020">
    <property type="term" value="C:membrane"/>
    <property type="evidence" value="ECO:0007669"/>
    <property type="project" value="UniProtKB-SubCell"/>
</dbReference>
<dbReference type="InterPro" id="IPR011701">
    <property type="entry name" value="MFS"/>
</dbReference>
<dbReference type="OrthoDB" id="9764259at2"/>
<evidence type="ECO:0000256" key="1">
    <source>
        <dbReference type="ARBA" id="ARBA00004141"/>
    </source>
</evidence>
<dbReference type="SUPFAM" id="SSF103473">
    <property type="entry name" value="MFS general substrate transporter"/>
    <property type="match status" value="1"/>
</dbReference>
<dbReference type="PANTHER" id="PTHR23505:SF79">
    <property type="entry name" value="PROTEIN SPINSTER"/>
    <property type="match status" value="1"/>
</dbReference>
<feature type="transmembrane region" description="Helical" evidence="6">
    <location>
        <begin position="298"/>
        <end position="317"/>
    </location>
</feature>
<dbReference type="InterPro" id="IPR044770">
    <property type="entry name" value="MFS_spinster-like"/>
</dbReference>
<organism evidence="8 9">
    <name type="scientific">Hyphomicrobium denitrificans (strain ATCC 51888 / DSM 1869 / NCIMB 11706 / TK 0415)</name>
    <dbReference type="NCBI Taxonomy" id="582899"/>
    <lineage>
        <taxon>Bacteria</taxon>
        <taxon>Pseudomonadati</taxon>
        <taxon>Pseudomonadota</taxon>
        <taxon>Alphaproteobacteria</taxon>
        <taxon>Hyphomicrobiales</taxon>
        <taxon>Hyphomicrobiaceae</taxon>
        <taxon>Hyphomicrobium</taxon>
    </lineage>
</organism>
<dbReference type="Gene3D" id="1.20.1250.20">
    <property type="entry name" value="MFS general substrate transporter like domains"/>
    <property type="match status" value="2"/>
</dbReference>
<dbReference type="EMBL" id="CP002083">
    <property type="protein sequence ID" value="ADJ24001.1"/>
    <property type="molecule type" value="Genomic_DNA"/>
</dbReference>
<feature type="transmembrane region" description="Helical" evidence="6">
    <location>
        <begin position="139"/>
        <end position="159"/>
    </location>
</feature>
<dbReference type="HOGENOM" id="CLU_001265_5_12_5"/>
<evidence type="ECO:0000256" key="2">
    <source>
        <dbReference type="ARBA" id="ARBA00022448"/>
    </source>
</evidence>
<feature type="transmembrane region" description="Helical" evidence="6">
    <location>
        <begin position="105"/>
        <end position="127"/>
    </location>
</feature>
<name>D8JR16_HYPDA</name>
<dbReference type="STRING" id="582899.Hden_2203"/>
<sequence>MHRAERLSRGAWAIVALLWLVATLNYLDRQLVVTMPGPIKADLGIGNERFGLLSSVFLWIYGICSPIAGYVADRFGKRPVIIASLLVWSAATFVTGMVTSFEGMLAARAMLGVSEAFYMPAAVALIVEYHRGPTRSRATGLHLSGVYAGSVLGGLGGAFAEMYGWRTGFLVMGAIGVAYAMVLMIFFPRPSDGASDEQARDATAASEALPSTPIAGAFKSLLTTRGFLFLLAMNLLNGAAYWPVRNWLPEFFRSELGVNQAWSGIYGPMTFNGAAFIGMLIASNISDWWSGWNERARALVPAIGFMIAAPCLFAVGAVDYIPIILACVLVAGMSQGFLDANLMPAACTVTDFRHRATAYGLLNFVGTTAGGVMTYVGGMLKEQNVPFGTTFQVASLLIFVAGLCLFAVKPARVGLSAPRAAGLLPPSRNEASEREPASP</sequence>
<reference evidence="9" key="1">
    <citation type="journal article" date="2011" name="J. Bacteriol.">
        <title>Genome sequences of eight morphologically diverse alphaproteobacteria.</title>
        <authorList>
            <consortium name="US DOE Joint Genome Institute"/>
            <person name="Brown P.J."/>
            <person name="Kysela D.T."/>
            <person name="Buechlein A."/>
            <person name="Hemmerich C."/>
            <person name="Brun Y.V."/>
        </authorList>
    </citation>
    <scope>NUCLEOTIDE SEQUENCE [LARGE SCALE GENOMIC DNA]</scope>
    <source>
        <strain evidence="9">ATCC 51888 / DSM 1869 / NCIB 11706 / TK 0415</strain>
    </source>
</reference>
<feature type="transmembrane region" description="Helical" evidence="6">
    <location>
        <begin position="389"/>
        <end position="408"/>
    </location>
</feature>
<evidence type="ECO:0000313" key="8">
    <source>
        <dbReference type="EMBL" id="ADJ24001.1"/>
    </source>
</evidence>
<comment type="subcellular location">
    <subcellularLocation>
        <location evidence="1">Membrane</location>
        <topology evidence="1">Multi-pass membrane protein</topology>
    </subcellularLocation>
</comment>
<dbReference type="AlphaFoldDB" id="D8JR16"/>
<feature type="transmembrane region" description="Helical" evidence="6">
    <location>
        <begin position="356"/>
        <end position="377"/>
    </location>
</feature>
<proteinExistence type="predicted"/>